<dbReference type="EMBL" id="CABFPH010000029">
    <property type="protein sequence ID" value="VUD71810.1"/>
    <property type="molecule type" value="Genomic_DNA"/>
</dbReference>
<name>A0A509ECC7_9HYPH</name>
<dbReference type="Proteomes" id="UP000410984">
    <property type="component" value="Unassembled WGS sequence"/>
</dbReference>
<sequence>MSFDVRNLCFVRRDWEIYSAIEDGVIVIRGRPYGALDVNREPIVGAEITRLHWKSHLYRPAEPLHDDILKIIGHRMADLVRDALQQGYAQAQLDFRKALGL</sequence>
<evidence type="ECO:0000313" key="2">
    <source>
        <dbReference type="Proteomes" id="UP000410984"/>
    </source>
</evidence>
<reference evidence="1 2" key="1">
    <citation type="submission" date="2019-06" db="EMBL/GenBank/DDBJ databases">
        <authorList>
            <person name="Rodrigo-Torres L."/>
            <person name="Arahal R. D."/>
            <person name="Lucena T."/>
        </authorList>
    </citation>
    <scope>NUCLEOTIDE SEQUENCE [LARGE SCALE GENOMIC DNA]</scope>
    <source>
        <strain evidence="1 2">SB0023/3</strain>
    </source>
</reference>
<proteinExistence type="predicted"/>
<dbReference type="AlphaFoldDB" id="A0A509ECC7"/>
<organism evidence="1 2">
    <name type="scientific">Methylobacterium symbioticum</name>
    <dbReference type="NCBI Taxonomy" id="2584084"/>
    <lineage>
        <taxon>Bacteria</taxon>
        <taxon>Pseudomonadati</taxon>
        <taxon>Pseudomonadota</taxon>
        <taxon>Alphaproteobacteria</taxon>
        <taxon>Hyphomicrobiales</taxon>
        <taxon>Methylobacteriaceae</taxon>
        <taxon>Methylobacterium</taxon>
    </lineage>
</organism>
<accession>A0A509ECC7</accession>
<keyword evidence="2" id="KW-1185">Reference proteome</keyword>
<evidence type="ECO:0000313" key="1">
    <source>
        <dbReference type="EMBL" id="VUD71810.1"/>
    </source>
</evidence>
<dbReference type="OrthoDB" id="7996746at2"/>
<gene>
    <name evidence="1" type="ORF">MET9862_02398</name>
</gene>
<dbReference type="RefSeq" id="WP_142583190.1">
    <property type="nucleotide sequence ID" value="NZ_CABFPH010000029.1"/>
</dbReference>
<protein>
    <submittedName>
        <fullName evidence="1">Uncharacterized protein</fullName>
    </submittedName>
</protein>